<dbReference type="AlphaFoldDB" id="A0A1V9XJ23"/>
<dbReference type="EMBL" id="MNPL01009929">
    <property type="protein sequence ID" value="OQR73441.1"/>
    <property type="molecule type" value="Genomic_DNA"/>
</dbReference>
<evidence type="ECO:0000313" key="3">
    <source>
        <dbReference type="Proteomes" id="UP000192247"/>
    </source>
</evidence>
<organism evidence="2 3">
    <name type="scientific">Tropilaelaps mercedesae</name>
    <dbReference type="NCBI Taxonomy" id="418985"/>
    <lineage>
        <taxon>Eukaryota</taxon>
        <taxon>Metazoa</taxon>
        <taxon>Ecdysozoa</taxon>
        <taxon>Arthropoda</taxon>
        <taxon>Chelicerata</taxon>
        <taxon>Arachnida</taxon>
        <taxon>Acari</taxon>
        <taxon>Parasitiformes</taxon>
        <taxon>Mesostigmata</taxon>
        <taxon>Gamasina</taxon>
        <taxon>Dermanyssoidea</taxon>
        <taxon>Laelapidae</taxon>
        <taxon>Tropilaelaps</taxon>
    </lineage>
</organism>
<dbReference type="Proteomes" id="UP000192247">
    <property type="component" value="Unassembled WGS sequence"/>
</dbReference>
<proteinExistence type="predicted"/>
<name>A0A1V9XJ23_9ACAR</name>
<feature type="region of interest" description="Disordered" evidence="1">
    <location>
        <begin position="1"/>
        <end position="51"/>
    </location>
</feature>
<dbReference type="InParanoid" id="A0A1V9XJ23"/>
<feature type="compositionally biased region" description="Polar residues" evidence="1">
    <location>
        <begin position="31"/>
        <end position="47"/>
    </location>
</feature>
<protein>
    <submittedName>
        <fullName evidence="2">Uncharacterized protein</fullName>
    </submittedName>
</protein>
<keyword evidence="3" id="KW-1185">Reference proteome</keyword>
<gene>
    <name evidence="2" type="ORF">BIW11_09729</name>
</gene>
<feature type="non-terminal residue" evidence="2">
    <location>
        <position position="261"/>
    </location>
</feature>
<evidence type="ECO:0000313" key="2">
    <source>
        <dbReference type="EMBL" id="OQR73441.1"/>
    </source>
</evidence>
<comment type="caution">
    <text evidence="2">The sequence shown here is derived from an EMBL/GenBank/DDBJ whole genome shotgun (WGS) entry which is preliminary data.</text>
</comment>
<accession>A0A1V9XJ23</accession>
<sequence length="261" mass="29087">MFSPQTNIVRLDYPKSAPSISVDAHEDSTSEKTSSAGPRSKQPPTLNDDNKSYAKIEQKLDRLIQSCALQLGDPWTTYSGAIGDRKGSGFCPKWLRDMSYRRRPYSSVQLVVGELLDVNASVISAFSVRNADLRKVGKQEYELVKISAFQISNSLYNMKTYPHAHWRVRVGTTGSLAKLHVVLSSRGGVSVASSSTQRSLDENFIGAYTEYVSVIGNCDQLDPSRQSRYKEETLDALQGCTILNPVIRRSRYLMKPRPGNE</sequence>
<evidence type="ECO:0000256" key="1">
    <source>
        <dbReference type="SAM" id="MobiDB-lite"/>
    </source>
</evidence>
<reference evidence="2 3" key="1">
    <citation type="journal article" date="2017" name="Gigascience">
        <title>Draft genome of the honey bee ectoparasitic mite, Tropilaelaps mercedesae, is shaped by the parasitic life history.</title>
        <authorList>
            <person name="Dong X."/>
            <person name="Armstrong S.D."/>
            <person name="Xia D."/>
            <person name="Makepeace B.L."/>
            <person name="Darby A.C."/>
            <person name="Kadowaki T."/>
        </authorList>
    </citation>
    <scope>NUCLEOTIDE SEQUENCE [LARGE SCALE GENOMIC DNA]</scope>
    <source>
        <strain evidence="2">Wuxi-XJTLU</strain>
    </source>
</reference>